<accession>A0A015IIA3</accession>
<protein>
    <recommendedName>
        <fullName evidence="3">F-box domain-containing protein</fullName>
    </recommendedName>
</protein>
<evidence type="ECO:0000313" key="2">
    <source>
        <dbReference type="Proteomes" id="UP000022910"/>
    </source>
</evidence>
<name>A0A015IIA3_RHIIW</name>
<sequence>MNNLIPEILKVIFKYLYDPNADSCYIADRNHLYSCLLVNRYWCKVSVPILWSRALNYYGSIHERQTKILSLLKCLDQKSRNNLINNGITFPFSFDEVTIFQYTSYIEVLDYGKLINLVEDWLNTLQKLPAESLSLVLRSILKLLVKETKIKSFKTWPVKYSTDLTHLILVEKDIENLFLDVRDLLIITNIRLDRWLEPLIKICRKIKKLTIRIPGQTISTHSHYIVESAQMSLLIQHQQTLQKLKIFEGLGSSIIINKTLSLVKNSLNKLVFKYVNFEACDPWYGIRTLHMLQVFKCRNCKGLTVEMVKPLIECTKEDFKMIKKVDVDWNTCKEANTLLDEWKLII</sequence>
<proteinExistence type="predicted"/>
<organism evidence="1 2">
    <name type="scientific">Rhizophagus irregularis (strain DAOM 197198w)</name>
    <name type="common">Glomus intraradices</name>
    <dbReference type="NCBI Taxonomy" id="1432141"/>
    <lineage>
        <taxon>Eukaryota</taxon>
        <taxon>Fungi</taxon>
        <taxon>Fungi incertae sedis</taxon>
        <taxon>Mucoromycota</taxon>
        <taxon>Glomeromycotina</taxon>
        <taxon>Glomeromycetes</taxon>
        <taxon>Glomerales</taxon>
        <taxon>Glomeraceae</taxon>
        <taxon>Rhizophagus</taxon>
    </lineage>
</organism>
<gene>
    <name evidence="1" type="ORF">RirG_240660</name>
</gene>
<dbReference type="AlphaFoldDB" id="A0A015IIA3"/>
<dbReference type="HOGENOM" id="CLU_028913_7_3_1"/>
<dbReference type="Proteomes" id="UP000022910">
    <property type="component" value="Unassembled WGS sequence"/>
</dbReference>
<dbReference type="OrthoDB" id="2316703at2759"/>
<reference evidence="1 2" key="1">
    <citation type="submission" date="2014-02" db="EMBL/GenBank/DDBJ databases">
        <title>Single nucleus genome sequencing reveals high similarity among nuclei of an endomycorrhizal fungus.</title>
        <authorList>
            <person name="Lin K."/>
            <person name="Geurts R."/>
            <person name="Zhang Z."/>
            <person name="Limpens E."/>
            <person name="Saunders D.G."/>
            <person name="Mu D."/>
            <person name="Pang E."/>
            <person name="Cao H."/>
            <person name="Cha H."/>
            <person name="Lin T."/>
            <person name="Zhou Q."/>
            <person name="Shang Y."/>
            <person name="Li Y."/>
            <person name="Ivanov S."/>
            <person name="Sharma T."/>
            <person name="Velzen R.V."/>
            <person name="Ruijter N.D."/>
            <person name="Aanen D.K."/>
            <person name="Win J."/>
            <person name="Kamoun S."/>
            <person name="Bisseling T."/>
            <person name="Huang S."/>
        </authorList>
    </citation>
    <scope>NUCLEOTIDE SEQUENCE [LARGE SCALE GENOMIC DNA]</scope>
    <source>
        <strain evidence="2">DAOM197198w</strain>
    </source>
</reference>
<evidence type="ECO:0008006" key="3">
    <source>
        <dbReference type="Google" id="ProtNLM"/>
    </source>
</evidence>
<dbReference type="EMBL" id="JEMT01028760">
    <property type="protein sequence ID" value="EXX53790.1"/>
    <property type="molecule type" value="Genomic_DNA"/>
</dbReference>
<keyword evidence="2" id="KW-1185">Reference proteome</keyword>
<comment type="caution">
    <text evidence="1">The sequence shown here is derived from an EMBL/GenBank/DDBJ whole genome shotgun (WGS) entry which is preliminary data.</text>
</comment>
<evidence type="ECO:0000313" key="1">
    <source>
        <dbReference type="EMBL" id="EXX53790.1"/>
    </source>
</evidence>